<dbReference type="Pfam" id="PF00563">
    <property type="entry name" value="EAL"/>
    <property type="match status" value="1"/>
</dbReference>
<dbReference type="PANTHER" id="PTHR33121:SF70">
    <property type="entry name" value="SIGNALING PROTEIN YKOW"/>
    <property type="match status" value="1"/>
</dbReference>
<dbReference type="CDD" id="cd01948">
    <property type="entry name" value="EAL"/>
    <property type="match status" value="1"/>
</dbReference>
<dbReference type="InterPro" id="IPR000160">
    <property type="entry name" value="GGDEF_dom"/>
</dbReference>
<reference evidence="3" key="1">
    <citation type="submission" date="2021-04" db="EMBL/GenBank/DDBJ databases">
        <title>Dactylosporangium aurantiacum NRRL B-8018 full assembly.</title>
        <authorList>
            <person name="Hartkoorn R.C."/>
            <person name="Beaudoing E."/>
            <person name="Hot D."/>
        </authorList>
    </citation>
    <scope>NUCLEOTIDE SEQUENCE</scope>
    <source>
        <strain evidence="3">NRRL B-8018</strain>
    </source>
</reference>
<dbReference type="InterPro" id="IPR035919">
    <property type="entry name" value="EAL_sf"/>
</dbReference>
<name>A0A9Q9M9U2_9ACTN</name>
<dbReference type="InterPro" id="IPR043128">
    <property type="entry name" value="Rev_trsase/Diguanyl_cyclase"/>
</dbReference>
<evidence type="ECO:0000313" key="3">
    <source>
        <dbReference type="EMBL" id="UWZ51083.1"/>
    </source>
</evidence>
<proteinExistence type="predicted"/>
<dbReference type="OrthoDB" id="23692at2"/>
<accession>A0A9Q9M9U2</accession>
<dbReference type="AlphaFoldDB" id="A0A9Q9M9U2"/>
<dbReference type="SUPFAM" id="SSF141868">
    <property type="entry name" value="EAL domain-like"/>
    <property type="match status" value="1"/>
</dbReference>
<dbReference type="GO" id="GO:0071111">
    <property type="term" value="F:cyclic-guanylate-specific phosphodiesterase activity"/>
    <property type="evidence" value="ECO:0007669"/>
    <property type="project" value="InterPro"/>
</dbReference>
<dbReference type="PROSITE" id="PS50883">
    <property type="entry name" value="EAL"/>
    <property type="match status" value="1"/>
</dbReference>
<keyword evidence="4" id="KW-1185">Reference proteome</keyword>
<dbReference type="InterPro" id="IPR001633">
    <property type="entry name" value="EAL_dom"/>
</dbReference>
<dbReference type="SMART" id="SM00267">
    <property type="entry name" value="GGDEF"/>
    <property type="match status" value="1"/>
</dbReference>
<gene>
    <name evidence="3" type="ORF">Daura_30460</name>
</gene>
<dbReference type="CDD" id="cd01949">
    <property type="entry name" value="GGDEF"/>
    <property type="match status" value="1"/>
</dbReference>
<dbReference type="PROSITE" id="PS50887">
    <property type="entry name" value="GGDEF"/>
    <property type="match status" value="1"/>
</dbReference>
<dbReference type="KEGG" id="daur:Daura_30460"/>
<organism evidence="3 4">
    <name type="scientific">Dactylosporangium aurantiacum</name>
    <dbReference type="NCBI Taxonomy" id="35754"/>
    <lineage>
        <taxon>Bacteria</taxon>
        <taxon>Bacillati</taxon>
        <taxon>Actinomycetota</taxon>
        <taxon>Actinomycetes</taxon>
        <taxon>Micromonosporales</taxon>
        <taxon>Micromonosporaceae</taxon>
        <taxon>Dactylosporangium</taxon>
    </lineage>
</organism>
<dbReference type="Pfam" id="PF00990">
    <property type="entry name" value="GGDEF"/>
    <property type="match status" value="1"/>
</dbReference>
<dbReference type="PANTHER" id="PTHR33121">
    <property type="entry name" value="CYCLIC DI-GMP PHOSPHODIESTERASE PDEF"/>
    <property type="match status" value="1"/>
</dbReference>
<dbReference type="SUPFAM" id="SSF55073">
    <property type="entry name" value="Nucleotide cyclase"/>
    <property type="match status" value="1"/>
</dbReference>
<dbReference type="InterPro" id="IPR029787">
    <property type="entry name" value="Nucleotide_cyclase"/>
</dbReference>
<feature type="domain" description="EAL" evidence="1">
    <location>
        <begin position="333"/>
        <end position="586"/>
    </location>
</feature>
<evidence type="ECO:0000259" key="1">
    <source>
        <dbReference type="PROSITE" id="PS50883"/>
    </source>
</evidence>
<dbReference type="NCBIfam" id="TIGR00254">
    <property type="entry name" value="GGDEF"/>
    <property type="match status" value="1"/>
</dbReference>
<feature type="domain" description="GGDEF" evidence="2">
    <location>
        <begin position="190"/>
        <end position="324"/>
    </location>
</feature>
<dbReference type="EMBL" id="CP073767">
    <property type="protein sequence ID" value="UWZ51083.1"/>
    <property type="molecule type" value="Genomic_DNA"/>
</dbReference>
<evidence type="ECO:0000313" key="4">
    <source>
        <dbReference type="Proteomes" id="UP001058003"/>
    </source>
</evidence>
<protein>
    <submittedName>
        <fullName evidence="3">Bifunctional diguanylate cyclase/phosphodiesterase</fullName>
    </submittedName>
</protein>
<dbReference type="Gene3D" id="3.20.20.450">
    <property type="entry name" value="EAL domain"/>
    <property type="match status" value="1"/>
</dbReference>
<dbReference type="Gene3D" id="3.30.70.270">
    <property type="match status" value="1"/>
</dbReference>
<sequence length="587" mass="63004">MTGSPPEFPADPPLTADARVSAFAAVWERSLPRTNFIPGGRARRTQILRTLTGQLHAAVTGPVADPHAGFRAGAELVRNCLTDPRVMAASMRVLRQRLLADLGLVGPAPQDRLAELLEQLALGFTTALRDQVRDAAEGIGRDEREAWRAHQQHLQHQVRQALLRDPLTGLPNRAALTTYLGTVIAGKPSARIGVCVLNVQRFAAINDTYGTVTADRLLQDAARRLRSLATARSYYLAHLGGDTFAVVAEDTTGPDDAVKAADAALQLLQRPLRAGGQLVSVTARAGIVERPVRGGRAGDLLRAASMALSWARQDPTTAWALFEPAREALDIRRHQLTHALPDAVHRDELVIEYQPIIRLRDNTVIGMHALPRWNHPTIGPVPAGEFLDLAERVGVLIPLSIQLLRTACARAATWQSGPEAPTLSIDCAVTHLRDPGIVAAVIAALDAGGLPPDRLQLVVAQDALHDPGGDLAFTLDGLARTGISVAVNNTGSPANLAESPVSTVVLDPRLLDGLDVYLPNYLASSTTLAWLIQLFHDLSRTVTAIDVNRRDQLEALNDLGCDSARGDYLAHPMTPEAADRLFSPGPA</sequence>
<dbReference type="RefSeq" id="WP_033366289.1">
    <property type="nucleotide sequence ID" value="NZ_CP073767.1"/>
</dbReference>
<dbReference type="Proteomes" id="UP001058003">
    <property type="component" value="Chromosome"/>
</dbReference>
<dbReference type="SMART" id="SM00052">
    <property type="entry name" value="EAL"/>
    <property type="match status" value="1"/>
</dbReference>
<dbReference type="InterPro" id="IPR050706">
    <property type="entry name" value="Cyclic-di-GMP_PDE-like"/>
</dbReference>
<evidence type="ECO:0000259" key="2">
    <source>
        <dbReference type="PROSITE" id="PS50887"/>
    </source>
</evidence>